<protein>
    <recommendedName>
        <fullName evidence="2">Chromatin assembly factor 1 subunit A dimerization domain-containing protein</fullName>
    </recommendedName>
</protein>
<feature type="compositionally biased region" description="Acidic residues" evidence="1">
    <location>
        <begin position="478"/>
        <end position="494"/>
    </location>
</feature>
<feature type="compositionally biased region" description="Low complexity" evidence="1">
    <location>
        <begin position="117"/>
        <end position="126"/>
    </location>
</feature>
<feature type="region of interest" description="Disordered" evidence="1">
    <location>
        <begin position="291"/>
        <end position="334"/>
    </location>
</feature>
<feature type="compositionally biased region" description="Basic and acidic residues" evidence="1">
    <location>
        <begin position="137"/>
        <end position="150"/>
    </location>
</feature>
<dbReference type="PANTHER" id="PTHR20916">
    <property type="entry name" value="CYSTEINE AND GLYCINE-RICH PROTEIN 2 BINDING PROTEIN"/>
    <property type="match status" value="1"/>
</dbReference>
<feature type="compositionally biased region" description="Low complexity" evidence="1">
    <location>
        <begin position="43"/>
        <end position="60"/>
    </location>
</feature>
<evidence type="ECO:0000313" key="3">
    <source>
        <dbReference type="EMBL" id="ORC86870.1"/>
    </source>
</evidence>
<dbReference type="AlphaFoldDB" id="A0A1X0NRX9"/>
<dbReference type="STRING" id="67003.A0A1X0NRX9"/>
<gene>
    <name evidence="3" type="ORF">TM35_000251660</name>
</gene>
<comment type="caution">
    <text evidence="3">The sequence shown here is derived from an EMBL/GenBank/DDBJ whole genome shotgun (WGS) entry which is preliminary data.</text>
</comment>
<feature type="region of interest" description="Disordered" evidence="1">
    <location>
        <begin position="712"/>
        <end position="816"/>
    </location>
</feature>
<keyword evidence="4" id="KW-1185">Reference proteome</keyword>
<organism evidence="3 4">
    <name type="scientific">Trypanosoma theileri</name>
    <dbReference type="NCBI Taxonomy" id="67003"/>
    <lineage>
        <taxon>Eukaryota</taxon>
        <taxon>Discoba</taxon>
        <taxon>Euglenozoa</taxon>
        <taxon>Kinetoplastea</taxon>
        <taxon>Metakinetoplastina</taxon>
        <taxon>Trypanosomatida</taxon>
        <taxon>Trypanosomatidae</taxon>
        <taxon>Trypanosoma</taxon>
    </lineage>
</organism>
<dbReference type="PANTHER" id="PTHR20916:SF26">
    <property type="entry name" value="CYSTEINE-RICH PROTEIN 2-BINDING PROTEIN"/>
    <property type="match status" value="1"/>
</dbReference>
<feature type="compositionally biased region" description="Low complexity" evidence="1">
    <location>
        <begin position="724"/>
        <end position="737"/>
    </location>
</feature>
<feature type="region of interest" description="Disordered" evidence="1">
    <location>
        <begin position="82"/>
        <end position="190"/>
    </location>
</feature>
<dbReference type="GeneID" id="39987537"/>
<reference evidence="3 4" key="1">
    <citation type="submission" date="2017-03" db="EMBL/GenBank/DDBJ databases">
        <title>An alternative strategy for trypanosome survival in the mammalian bloodstream revealed through genome and transcriptome analysis of the ubiquitous bovine parasite Trypanosoma (Megatrypanum) theileri.</title>
        <authorList>
            <person name="Kelly S."/>
            <person name="Ivens A."/>
            <person name="Mott A."/>
            <person name="O'Neill E."/>
            <person name="Emms D."/>
            <person name="Macleod O."/>
            <person name="Voorheis P."/>
            <person name="Matthews J."/>
            <person name="Matthews K."/>
            <person name="Carrington M."/>
        </authorList>
    </citation>
    <scope>NUCLEOTIDE SEQUENCE [LARGE SCALE GENOMIC DNA]</scope>
    <source>
        <strain evidence="3">Edinburgh</strain>
    </source>
</reference>
<dbReference type="GO" id="GO:0004402">
    <property type="term" value="F:histone acetyltransferase activity"/>
    <property type="evidence" value="ECO:0007669"/>
    <property type="project" value="TreeGrafter"/>
</dbReference>
<feature type="compositionally biased region" description="Basic and acidic residues" evidence="1">
    <location>
        <begin position="806"/>
        <end position="816"/>
    </location>
</feature>
<name>A0A1X0NRX9_9TRYP</name>
<feature type="domain" description="Chromatin assembly factor 1 subunit A dimerization" evidence="2">
    <location>
        <begin position="391"/>
        <end position="459"/>
    </location>
</feature>
<evidence type="ECO:0000259" key="2">
    <source>
        <dbReference type="Pfam" id="PF12253"/>
    </source>
</evidence>
<sequence>MDELAKLLRGMAPGQIEEAVQLLQQYTTTNRETEKGEETSTENNRNGNNNGSNANSGINAVSPHNDTLSSVIALALRQTTSGSAVNTNNNNNSSNDDDNDDDSSVKEEYENEDDIPLALLLQSRQALSRKKSNKTTARKEVPEDTIKNESNDQQENEQKQGQSSNEETRTPNRKGGGGKSSGKALSAQQQQSPTNAACGLANFGFLSAAKKPTVASCDKNKLFTPFVQDKRIVPAALQFWNHKSNTVKKEGEEEKEKEEKEQQLPIYIREEDVSVVRQTIAVDEDTSSLMHSPVLVTAENEEKQEGEEEGEQGKGEKGQKGQKKQKGSQLQGGRGRCYTSFGDMIDSVTYVAPSLHCPCGFHVNTPAPRAGFCDEVVFCGFYAVGYDPCQSRPPYFGTHNSQDSYNKEELLRLARFPVGTNMPQMSNLDYQYDSGDDWDVVDGDEDIGASSSDSDDDDGASGDSNSCNSNSSNAFMGDSEDDFINDNDEDDDSDAELQRKMVEARQRRLNRLRHKDKLVPAFSGPFVGIAMLDHPLREYDRLDRISSTLDSSAFTALLEQELRTIGAIASTASTLNNNGSNSNGVSISGGGGGDKMNGNDINNININSLAMMEMDLSNEELMQQQQQQRLLAAALRNRREMLPEELEALHAIIAANGKISPKAIVEALQQQQLCVGVARAEILRTICRYYERKHNTMVRRDEPWSATDERLYEKQQRRKAARINKNNNNNNNVNNNKSDNGGREKSGDYQGQDPVVARATSGGRGGSNNNNNNNNNNEESEEEDGVESNEDSEENLSLVALATKRSRSESRENNSV</sequence>
<feature type="region of interest" description="Disordered" evidence="1">
    <location>
        <begin position="427"/>
        <end position="494"/>
    </location>
</feature>
<feature type="region of interest" description="Disordered" evidence="1">
    <location>
        <begin position="29"/>
        <end position="63"/>
    </location>
</feature>
<feature type="compositionally biased region" description="Acidic residues" evidence="1">
    <location>
        <begin position="778"/>
        <end position="794"/>
    </location>
</feature>
<dbReference type="Proteomes" id="UP000192257">
    <property type="component" value="Unassembled WGS sequence"/>
</dbReference>
<evidence type="ECO:0000256" key="1">
    <source>
        <dbReference type="SAM" id="MobiDB-lite"/>
    </source>
</evidence>
<dbReference type="VEuPathDB" id="TriTrypDB:TM35_000251660"/>
<accession>A0A1X0NRX9</accession>
<feature type="compositionally biased region" description="Low complexity" evidence="1">
    <location>
        <begin position="767"/>
        <end position="777"/>
    </location>
</feature>
<dbReference type="Pfam" id="PF12253">
    <property type="entry name" value="CAF1A_dimeriz"/>
    <property type="match status" value="1"/>
</dbReference>
<dbReference type="InterPro" id="IPR022043">
    <property type="entry name" value="CAF1A_DD"/>
</dbReference>
<proteinExistence type="predicted"/>
<dbReference type="EMBL" id="NBCO01000025">
    <property type="protein sequence ID" value="ORC86870.1"/>
    <property type="molecule type" value="Genomic_DNA"/>
</dbReference>
<dbReference type="RefSeq" id="XP_028880936.1">
    <property type="nucleotide sequence ID" value="XM_029027757.1"/>
</dbReference>
<feature type="compositionally biased region" description="Low complexity" evidence="1">
    <location>
        <begin position="461"/>
        <end position="474"/>
    </location>
</feature>
<feature type="compositionally biased region" description="Acidic residues" evidence="1">
    <location>
        <begin position="434"/>
        <end position="460"/>
    </location>
</feature>
<evidence type="ECO:0000313" key="4">
    <source>
        <dbReference type="Proteomes" id="UP000192257"/>
    </source>
</evidence>
<dbReference type="OrthoDB" id="265314at2759"/>